<dbReference type="InterPro" id="IPR021739">
    <property type="entry name" value="SaV-like"/>
</dbReference>
<protein>
    <submittedName>
        <fullName evidence="1">Nucelotide kinase</fullName>
    </submittedName>
</protein>
<dbReference type="Pfam" id="PF11753">
    <property type="entry name" value="DUF3310"/>
    <property type="match status" value="1"/>
</dbReference>
<proteinExistence type="predicted"/>
<organism evidence="1">
    <name type="scientific">Siphoviridae sp. ct45W1</name>
    <dbReference type="NCBI Taxonomy" id="2823562"/>
    <lineage>
        <taxon>Viruses</taxon>
        <taxon>Duplodnaviria</taxon>
        <taxon>Heunggongvirae</taxon>
        <taxon>Uroviricota</taxon>
        <taxon>Caudoviricetes</taxon>
    </lineage>
</organism>
<dbReference type="EMBL" id="BK014646">
    <property type="protein sequence ID" value="DAD65632.1"/>
    <property type="molecule type" value="Genomic_DNA"/>
</dbReference>
<reference evidence="1" key="1">
    <citation type="journal article" date="2021" name="Proc. Natl. Acad. Sci. U.S.A.">
        <title>A Catalog of Tens of Thousands of Viruses from Human Metagenomes Reveals Hidden Associations with Chronic Diseases.</title>
        <authorList>
            <person name="Tisza M.J."/>
            <person name="Buck C.B."/>
        </authorList>
    </citation>
    <scope>NUCLEOTIDE SEQUENCE</scope>
    <source>
        <strain evidence="1">Ct45W1</strain>
    </source>
</reference>
<sequence>MGRDARDSVNHPSHYAEGWSNGAEVIDITENLNFNRGNAVKYIARAGRKDAMKLIEDLKKARWYIDRELKRLGDE</sequence>
<name>A0A8S5L6S4_9CAUD</name>
<evidence type="ECO:0000313" key="1">
    <source>
        <dbReference type="EMBL" id="DAD65632.1"/>
    </source>
</evidence>
<keyword evidence="1" id="KW-0808">Transferase</keyword>
<dbReference type="GO" id="GO:0016301">
    <property type="term" value="F:kinase activity"/>
    <property type="evidence" value="ECO:0007669"/>
    <property type="project" value="UniProtKB-KW"/>
</dbReference>
<keyword evidence="1" id="KW-0418">Kinase</keyword>
<accession>A0A8S5L6S4</accession>